<dbReference type="EMBL" id="CP032134">
    <property type="protein sequence ID" value="AXY56849.1"/>
    <property type="molecule type" value="Genomic_DNA"/>
</dbReference>
<dbReference type="Proteomes" id="UP001278188">
    <property type="component" value="Unassembled WGS sequence"/>
</dbReference>
<dbReference type="EMBL" id="JASVDY010000002">
    <property type="protein sequence ID" value="MDV2469081.1"/>
    <property type="molecule type" value="Genomic_DNA"/>
</dbReference>
<accession>A0A3B7M2M0</accession>
<evidence type="ECO:0000313" key="3">
    <source>
        <dbReference type="Proteomes" id="UP000263753"/>
    </source>
</evidence>
<organism evidence="1 3">
    <name type="scientific">Acinetobacter chinensis</name>
    <dbReference type="NCBI Taxonomy" id="2004650"/>
    <lineage>
        <taxon>Bacteria</taxon>
        <taxon>Pseudomonadati</taxon>
        <taxon>Pseudomonadota</taxon>
        <taxon>Gammaproteobacteria</taxon>
        <taxon>Moraxellales</taxon>
        <taxon>Moraxellaceae</taxon>
        <taxon>Acinetobacter</taxon>
    </lineage>
</organism>
<reference evidence="2 4" key="3">
    <citation type="submission" date="2023-06" db="EMBL/GenBank/DDBJ databases">
        <title>Genomic Analysis of Acinetobacter Strains Recovered from South Australian Aquatic Samples provides Insights into the Circulation of Antibiotic Resistance determinants in the Environment.</title>
        <authorList>
            <person name="Tobin L."/>
            <person name="Jarocki V.M."/>
            <person name="Kenyon J."/>
            <person name="Drigo B."/>
            <person name="Donner E."/>
            <person name="Djordjevic S.P."/>
            <person name="Hamidian M."/>
        </authorList>
    </citation>
    <scope>NUCLEOTIDE SEQUENCE [LARGE SCALE GENOMIC DNA]</scope>
    <source>
        <strain evidence="2 4">SAAc652</strain>
    </source>
</reference>
<dbReference type="KEGG" id="achi:CDG60_09945"/>
<evidence type="ECO:0000313" key="2">
    <source>
        <dbReference type="EMBL" id="MDV2469081.1"/>
    </source>
</evidence>
<keyword evidence="4" id="KW-1185">Reference proteome</keyword>
<dbReference type="AlphaFoldDB" id="A0A3B7M2M0"/>
<protein>
    <submittedName>
        <fullName evidence="1">DUF2750 domain-containing protein</fullName>
    </submittedName>
</protein>
<reference evidence="3" key="1">
    <citation type="submission" date="2018-09" db="EMBL/GenBank/DDBJ databases">
        <title>The complete genome of Acinetobacter sp. strain WCHAc010005.</title>
        <authorList>
            <person name="Hu Y."/>
            <person name="Long H."/>
            <person name="Feng Y."/>
            <person name="Zong Z."/>
        </authorList>
    </citation>
    <scope>NUCLEOTIDE SEQUENCE [LARGE SCALE GENOMIC DNA]</scope>
    <source>
        <strain evidence="3">WCHAc010005</strain>
    </source>
</reference>
<evidence type="ECO:0000313" key="1">
    <source>
        <dbReference type="EMBL" id="AXY56849.1"/>
    </source>
</evidence>
<name>A0A3B7M2M0_9GAMM</name>
<reference evidence="1" key="2">
    <citation type="journal article" date="2019" name="J. Microbiol.">
        <title>Acinetobacter chinensis, a novel Acinetobacter species, carrying blaNDM-1, recovered from hospital sewage.</title>
        <authorList>
            <person name="Hu Y."/>
            <person name="Feng Y."/>
            <person name="Qin J."/>
            <person name="Zhang X."/>
            <person name="Zong Z."/>
        </authorList>
    </citation>
    <scope>NUCLEOTIDE SEQUENCE</scope>
    <source>
        <strain evidence="1">WCHAc010005</strain>
    </source>
</reference>
<dbReference type="InterPro" id="IPR021284">
    <property type="entry name" value="DUF2750"/>
</dbReference>
<evidence type="ECO:0000313" key="4">
    <source>
        <dbReference type="Proteomes" id="UP001278188"/>
    </source>
</evidence>
<sequence length="125" mass="14743">MNQISQLQPVQRDFILKINILKTMMYCGVLWGLYHQGWAIMSDHEDNIFPFWLNGVQASRYAKRHWPHYTPRKITPEDFQKSLLPTLTRLKVIPALCNSSSQTLKLTTQQMRHFFFTENNAMQTA</sequence>
<gene>
    <name evidence="1" type="ORF">CDG60_09945</name>
    <name evidence="2" type="ORF">QR674_08790</name>
</gene>
<proteinExistence type="predicted"/>
<dbReference type="Pfam" id="PF11042">
    <property type="entry name" value="DUF2750"/>
    <property type="match status" value="1"/>
</dbReference>
<dbReference type="Proteomes" id="UP000263753">
    <property type="component" value="Chromosome"/>
</dbReference>
<dbReference type="RefSeq" id="WP_087512220.1">
    <property type="nucleotide sequence ID" value="NZ_CP032134.1"/>
</dbReference>